<organism evidence="1 2">
    <name type="scientific">Nemorincola caseinilytica</name>
    <dbReference type="NCBI Taxonomy" id="2054315"/>
    <lineage>
        <taxon>Bacteria</taxon>
        <taxon>Pseudomonadati</taxon>
        <taxon>Bacteroidota</taxon>
        <taxon>Chitinophagia</taxon>
        <taxon>Chitinophagales</taxon>
        <taxon>Chitinophagaceae</taxon>
        <taxon>Nemorincola</taxon>
    </lineage>
</organism>
<reference evidence="2" key="1">
    <citation type="journal article" date="2019" name="Int. J. Syst. Evol. Microbiol.">
        <title>The Global Catalogue of Microorganisms (GCM) 10K type strain sequencing project: providing services to taxonomists for standard genome sequencing and annotation.</title>
        <authorList>
            <consortium name="The Broad Institute Genomics Platform"/>
            <consortium name="The Broad Institute Genome Sequencing Center for Infectious Disease"/>
            <person name="Wu L."/>
            <person name="Ma J."/>
        </authorList>
    </citation>
    <scope>NUCLEOTIDE SEQUENCE [LARGE SCALE GENOMIC DNA]</scope>
    <source>
        <strain evidence="2">JCM 32105</strain>
    </source>
</reference>
<accession>A0ABP8NR81</accession>
<proteinExistence type="predicted"/>
<dbReference type="EMBL" id="BAABFA010000024">
    <property type="protein sequence ID" value="GAA4470057.1"/>
    <property type="molecule type" value="Genomic_DNA"/>
</dbReference>
<name>A0ABP8NR81_9BACT</name>
<protein>
    <submittedName>
        <fullName evidence="1">Nucleoid-associated protein</fullName>
    </submittedName>
</protein>
<comment type="caution">
    <text evidence="1">The sequence shown here is derived from an EMBL/GenBank/DDBJ whole genome shotgun (WGS) entry which is preliminary data.</text>
</comment>
<dbReference type="RefSeq" id="WP_345085194.1">
    <property type="nucleotide sequence ID" value="NZ_BAABFA010000024.1"/>
</dbReference>
<evidence type="ECO:0000313" key="1">
    <source>
        <dbReference type="EMBL" id="GAA4470057.1"/>
    </source>
</evidence>
<sequence>MIQTEMAIIGDMIVHRVGDDEAKAVLNNDVAQVGDDDEAALFRRMFLKPFTTHSSTFEFSHPVDVEYNVLFKLAKAIHEGEDLGECSRDIARHLVSVSKHPNIKEGDLFIARFDDIGFGGKHYQGLGIYKFEDKDSYLEVSATGKQVKYTLKKGIGGRKPDKACLVLFTDEPYTLLIIDNSNTETDYWQNEFIKHRPKSDFVNNTNDVMGMARTFITEQIPQVYEVSKADQIDFMNRSVNYFKTHEVFDKKEFEKEVFHHEELIKNFRKFDKTYREENELDVADSFEISQQSVKKQARIFKSVLKLDKNFHIYIHGDRELIEQGTDSQGRKYYKIYYEQES</sequence>
<gene>
    <name evidence="1" type="ORF">GCM10023093_30540</name>
</gene>
<evidence type="ECO:0000313" key="2">
    <source>
        <dbReference type="Proteomes" id="UP001500067"/>
    </source>
</evidence>
<keyword evidence="2" id="KW-1185">Reference proteome</keyword>
<dbReference type="Proteomes" id="UP001500067">
    <property type="component" value="Unassembled WGS sequence"/>
</dbReference>